<dbReference type="Proteomes" id="UP000318478">
    <property type="component" value="Unassembled WGS sequence"/>
</dbReference>
<dbReference type="RefSeq" id="WP_146591474.1">
    <property type="nucleotide sequence ID" value="NZ_SJPO01000016.1"/>
</dbReference>
<protein>
    <submittedName>
        <fullName evidence="2">Uncharacterized protein</fullName>
    </submittedName>
</protein>
<evidence type="ECO:0000313" key="3">
    <source>
        <dbReference type="Proteomes" id="UP000318478"/>
    </source>
</evidence>
<keyword evidence="1" id="KW-1133">Transmembrane helix</keyword>
<evidence type="ECO:0000256" key="1">
    <source>
        <dbReference type="SAM" id="Phobius"/>
    </source>
</evidence>
<reference evidence="2 3" key="1">
    <citation type="submission" date="2019-02" db="EMBL/GenBank/DDBJ databases">
        <title>Deep-cultivation of Planctomycetes and their phenomic and genomic characterization uncovers novel biology.</title>
        <authorList>
            <person name="Wiegand S."/>
            <person name="Jogler M."/>
            <person name="Boedeker C."/>
            <person name="Pinto D."/>
            <person name="Vollmers J."/>
            <person name="Rivas-Marin E."/>
            <person name="Kohn T."/>
            <person name="Peeters S.H."/>
            <person name="Heuer A."/>
            <person name="Rast P."/>
            <person name="Oberbeckmann S."/>
            <person name="Bunk B."/>
            <person name="Jeske O."/>
            <person name="Meyerdierks A."/>
            <person name="Storesund J.E."/>
            <person name="Kallscheuer N."/>
            <person name="Luecker S."/>
            <person name="Lage O.M."/>
            <person name="Pohl T."/>
            <person name="Merkel B.J."/>
            <person name="Hornburger P."/>
            <person name="Mueller R.-W."/>
            <person name="Bruemmer F."/>
            <person name="Labrenz M."/>
            <person name="Spormann A.M."/>
            <person name="Op Den Camp H."/>
            <person name="Overmann J."/>
            <person name="Amann R."/>
            <person name="Jetten M.S.M."/>
            <person name="Mascher T."/>
            <person name="Medema M.H."/>
            <person name="Devos D.P."/>
            <person name="Kaster A.-K."/>
            <person name="Ovreas L."/>
            <person name="Rohde M."/>
            <person name="Galperin M.Y."/>
            <person name="Jogler C."/>
        </authorList>
    </citation>
    <scope>NUCLEOTIDE SEQUENCE [LARGE SCALE GENOMIC DNA]</scope>
    <source>
        <strain evidence="2 3">Pla123a</strain>
    </source>
</reference>
<evidence type="ECO:0000313" key="2">
    <source>
        <dbReference type="EMBL" id="TWT66280.1"/>
    </source>
</evidence>
<proteinExistence type="predicted"/>
<accession>A0A5C5XTM4</accession>
<keyword evidence="1" id="KW-0472">Membrane</keyword>
<organism evidence="2 3">
    <name type="scientific">Posidoniimonas polymericola</name>
    <dbReference type="NCBI Taxonomy" id="2528002"/>
    <lineage>
        <taxon>Bacteria</taxon>
        <taxon>Pseudomonadati</taxon>
        <taxon>Planctomycetota</taxon>
        <taxon>Planctomycetia</taxon>
        <taxon>Pirellulales</taxon>
        <taxon>Lacipirellulaceae</taxon>
        <taxon>Posidoniimonas</taxon>
    </lineage>
</organism>
<gene>
    <name evidence="2" type="ORF">Pla123a_46740</name>
</gene>
<comment type="caution">
    <text evidence="2">The sequence shown here is derived from an EMBL/GenBank/DDBJ whole genome shotgun (WGS) entry which is preliminary data.</text>
</comment>
<feature type="transmembrane region" description="Helical" evidence="1">
    <location>
        <begin position="40"/>
        <end position="57"/>
    </location>
</feature>
<feature type="transmembrane region" description="Helical" evidence="1">
    <location>
        <begin position="99"/>
        <end position="117"/>
    </location>
</feature>
<sequence>MQPIPLPVYVAFLVCLLIGALSLGSAIESLLKFGVSGGDGLVRLLWAMAPFGVGYGLRRGSWIARWLVDLCAGLILVPAVALLPWMLFGWEDWEVNLPGAALGVLAIGSAIYLLRGLHTQAANDWFDKRRRASEPYRFGIRSILLATTVLAIALSGVQWSDASYGPREIESHTGATNGGAVFSYTYGTRKDRTDASRRLVDFVVIQRSTSGSLNSRVTTRWSSDDIDHTGTVELPNSDVLSLPGAVNLIEIHGDDYKTSTQNVTWPQLKGYMNSKPEIPSIAELLAFKPEAEAEDE</sequence>
<feature type="transmembrane region" description="Helical" evidence="1">
    <location>
        <begin position="138"/>
        <end position="159"/>
    </location>
</feature>
<name>A0A5C5XTM4_9BACT</name>
<keyword evidence="3" id="KW-1185">Reference proteome</keyword>
<dbReference type="AlphaFoldDB" id="A0A5C5XTM4"/>
<dbReference type="EMBL" id="SJPO01000016">
    <property type="protein sequence ID" value="TWT66280.1"/>
    <property type="molecule type" value="Genomic_DNA"/>
</dbReference>
<keyword evidence="1" id="KW-0812">Transmembrane</keyword>
<feature type="transmembrane region" description="Helical" evidence="1">
    <location>
        <begin position="66"/>
        <end position="87"/>
    </location>
</feature>